<dbReference type="GO" id="GO:0019064">
    <property type="term" value="P:fusion of virus membrane with host plasma membrane"/>
    <property type="evidence" value="ECO:0007669"/>
    <property type="project" value="UniProtKB-UniRule"/>
</dbReference>
<evidence type="ECO:0000256" key="7">
    <source>
        <dbReference type="ARBA" id="ARBA00022506"/>
    </source>
</evidence>
<evidence type="ECO:0000256" key="23">
    <source>
        <dbReference type="ARBA" id="ARBA00023046"/>
    </source>
</evidence>
<keyword evidence="15 33" id="KW-0053">Apoptosis</keyword>
<dbReference type="FunFam" id="2.170.40.20:FF:000001">
    <property type="entry name" value="Envelope glycoprotein gp160"/>
    <property type="match status" value="1"/>
</dbReference>
<dbReference type="SUPFAM" id="SSF56502">
    <property type="entry name" value="gp120 core"/>
    <property type="match status" value="2"/>
</dbReference>
<dbReference type="CDD" id="cd09909">
    <property type="entry name" value="HIV-1-like_HR1-HR2"/>
    <property type="match status" value="1"/>
</dbReference>
<evidence type="ECO:0000256" key="9">
    <source>
        <dbReference type="ARBA" id="ARBA00022511"/>
    </source>
</evidence>
<evidence type="ECO:0000256" key="11">
    <source>
        <dbReference type="ARBA" id="ARBA00022581"/>
    </source>
</evidence>
<keyword evidence="21 33" id="KW-1164">Virus endocytosis by host</keyword>
<comment type="PTM">
    <text evidence="33">Palmitoylation of the transmembrane protein and of Env polyprotein (prior to its proteolytic cleavage) is essential for their association with host cell membrane lipid rafts. Palmitoylation is therefore required for envelope trafficking to classical lipid rafts, but not for viral replication.</text>
</comment>
<organism evidence="38">
    <name type="scientific">Human immunodeficiency virus type 1</name>
    <name type="common">HIV-1</name>
    <dbReference type="NCBI Taxonomy" id="11676"/>
    <lineage>
        <taxon>Viruses</taxon>
        <taxon>Riboviria</taxon>
        <taxon>Pararnavirae</taxon>
        <taxon>Artverviricota</taxon>
        <taxon>Revtraviricetes</taxon>
        <taxon>Ortervirales</taxon>
        <taxon>Retroviridae</taxon>
        <taxon>Orthoretrovirinae</taxon>
        <taxon>Lentivirus</taxon>
        <taxon>Lentivirus humimdef1</taxon>
    </lineage>
</organism>
<keyword evidence="11 33" id="KW-0945">Host-virus interaction</keyword>
<evidence type="ECO:0000313" key="38">
    <source>
        <dbReference type="EMBL" id="QAR19723.1"/>
    </source>
</evidence>
<evidence type="ECO:0000259" key="37">
    <source>
        <dbReference type="Pfam" id="PF00517"/>
    </source>
</evidence>
<comment type="domain">
    <text evidence="33 34">The 17 amino acids long immunosuppressive region is present in many retroviral envelope proteins. Synthetic peptides derived from this relatively conserved sequence inhibit immune function in vitro and in vivo.</text>
</comment>
<dbReference type="GO" id="GO:0019062">
    <property type="term" value="P:virion attachment to host cell"/>
    <property type="evidence" value="ECO:0007669"/>
    <property type="project" value="UniProtKB-UniRule"/>
</dbReference>
<comment type="subcellular location">
    <molecule>Transmembrane protein gp41</molecule>
    <subcellularLocation>
        <location evidence="33">Virion membrane</location>
        <topology evidence="33">Single-pass type I membrane protein</topology>
    </subcellularLocation>
    <subcellularLocation>
        <location evidence="33">Host cell membrane</location>
        <topology evidence="33">Single-pass type I membrane protein</topology>
    </subcellularLocation>
    <subcellularLocation>
        <location evidence="33">Host endosome membrane</location>
        <topology evidence="33">Single-pass type I membrane protein</topology>
    </subcellularLocation>
    <text evidence="33">It is probably concentrated at the site of budding and incorporated into the virions possibly by contacts between the cytoplasmic tail of Env and the N-terminus of Gag.</text>
</comment>
<comment type="PTM">
    <text evidence="33">Specific enzymatic cleavages in vivo yield mature proteins. Envelope glycoproteins are synthesized as a inactive precursor that is heavily N-glycosylated and processed likely by host cell furin in the Golgi to yield the mature SU and TM proteins. The cleavage site between SU and TM requires the minimal sequence [KR]-X-[KR]-R. About 2 of the 9 disulfide bonds of gp41 are reduced by P4HB/PDI, following binding to CD4 receptor.</text>
</comment>
<evidence type="ECO:0000256" key="31">
    <source>
        <dbReference type="ARBA" id="ARBA00023296"/>
    </source>
</evidence>
<feature type="chain" id="PRO_5023526308" description="Envelope glycoprotein gp160" evidence="33">
    <location>
        <begin position="32"/>
        <end position="837"/>
    </location>
</feature>
<feature type="transmembrane region" description="Helical" evidence="34">
    <location>
        <begin position="497"/>
        <end position="520"/>
    </location>
</feature>
<keyword evidence="22 33" id="KW-1133">Transmembrane helix</keyword>
<feature type="disulfide bond" evidence="33">
    <location>
        <begin position="209"/>
        <end position="238"/>
    </location>
</feature>
<dbReference type="GO" id="GO:0039654">
    <property type="term" value="P:fusion of virus membrane with host endosome membrane"/>
    <property type="evidence" value="ECO:0007669"/>
    <property type="project" value="UniProtKB-UniRule"/>
</dbReference>
<feature type="transmembrane region" description="Helical" evidence="34">
    <location>
        <begin position="663"/>
        <end position="690"/>
    </location>
</feature>
<name>A0A410JEQ4_HV1</name>
<evidence type="ECO:0000256" key="32">
    <source>
        <dbReference type="ARBA" id="ARBA00062028"/>
    </source>
</evidence>
<keyword evidence="30 33" id="KW-0449">Lipoprotein</keyword>
<feature type="disulfide bond" evidence="33">
    <location>
        <begin position="53"/>
        <end position="73"/>
    </location>
</feature>
<dbReference type="FunFam" id="2.170.40.20:FF:000003">
    <property type="entry name" value="Envelope glycoprotein gp160"/>
    <property type="match status" value="1"/>
</dbReference>
<keyword evidence="25 33" id="KW-0472">Membrane</keyword>
<dbReference type="GO" id="GO:0016020">
    <property type="term" value="C:membrane"/>
    <property type="evidence" value="ECO:0007669"/>
    <property type="project" value="UniProtKB-UniRule"/>
</dbReference>
<proteinExistence type="inferred from homology"/>
<evidence type="ECO:0000256" key="17">
    <source>
        <dbReference type="ARBA" id="ARBA00022804"/>
    </source>
</evidence>
<dbReference type="GO" id="GO:0020002">
    <property type="term" value="C:host cell plasma membrane"/>
    <property type="evidence" value="ECO:0007669"/>
    <property type="project" value="UniProtKB-SubCell"/>
</dbReference>
<evidence type="ECO:0000256" key="30">
    <source>
        <dbReference type="ARBA" id="ARBA00023288"/>
    </source>
</evidence>
<evidence type="ECO:0000256" key="6">
    <source>
        <dbReference type="ARBA" id="ARBA00004650"/>
    </source>
</evidence>
<dbReference type="HAMAP" id="MF_04083">
    <property type="entry name" value="HIV_ENV"/>
    <property type="match status" value="1"/>
</dbReference>
<feature type="disulfide bond" evidence="33">
    <location>
        <begin position="583"/>
        <end position="589"/>
    </location>
</feature>
<evidence type="ECO:0000256" key="12">
    <source>
        <dbReference type="ARBA" id="ARBA00022595"/>
    </source>
</evidence>
<evidence type="ECO:0000256" key="4">
    <source>
        <dbReference type="ARBA" id="ARBA00004563"/>
    </source>
</evidence>
<feature type="lipid moiety-binding region" description="S-palmitoyl cysteine; by host" evidence="33">
    <location>
        <position position="749"/>
    </location>
</feature>
<evidence type="ECO:0000256" key="18">
    <source>
        <dbReference type="ARBA" id="ARBA00022844"/>
    </source>
</evidence>
<accession>A0A410JEQ4</accession>
<evidence type="ECO:0000256" key="29">
    <source>
        <dbReference type="ARBA" id="ARBA00023280"/>
    </source>
</evidence>
<comment type="domain">
    <text evidence="33">The CD4-binding region is targeted by the antibody b12.</text>
</comment>
<keyword evidence="26 33" id="KW-0564">Palmitate</keyword>
<dbReference type="InterPro" id="IPR000328">
    <property type="entry name" value="GP41-like"/>
</dbReference>
<evidence type="ECO:0000256" key="1">
    <source>
        <dbReference type="ARBA" id="ARBA00004402"/>
    </source>
</evidence>
<comment type="miscellaneous">
    <text evidence="33">HIV-1 lineages are divided in three main groups, M (for Major), O (for Outlier), and N (for New, or Non-M, Non-O). The vast majority of strains found worldwide belong to the group M. Group O seems to be endemic to and largely confined to Cameroon and neighboring countries in West Central Africa, where these viruses represent a small minority of HIV-1 strains. The group N is represented by a limited number of isolates from Cameroonian persons. The group M is further subdivided in 9 clades or subtypes (A to D, F to H, J and K).</text>
</comment>
<comment type="subunit">
    <text evidence="33">The mature envelope protein (Env) consists of a homotrimer of non-covalently associated gp120-gp41 heterodimers. The resulting complex protrudes from the virus surface as a spike. There seems to be as few as 10 spikes on the average virion. Surface protein gp120 interacts with host CD4, CCR5 and CXCR4. Gp120 also interacts with the C-type lectins CD209/DC-SIGN and CLEC4M/DC-SIGNR (collectively referred to as DC-SIGN(R)). Gp120 and gp41 interact with GalCer. Gp120 interacts with host ITGA4/ITGB7 complex; on CD4+ T-cells, this interaction results in rapid activation of integrin ITGAL/LFA-1, which facilitates efficient cell-to-cell spreading of HIV-1. Gp120 interacts with cell-associated heparan sulfate; this interaction increases virus infectivity on permissive cells and may be involved in infection of CD4- cells.</text>
</comment>
<comment type="similarity">
    <text evidence="33">Belongs to the HIV-1 env protein family.</text>
</comment>
<keyword evidence="20 33" id="KW-0261">Viral envelope protein</keyword>
<evidence type="ECO:0000256" key="20">
    <source>
        <dbReference type="ARBA" id="ARBA00022879"/>
    </source>
</evidence>
<evidence type="ECO:0000256" key="8">
    <source>
        <dbReference type="ARBA" id="ARBA00022510"/>
    </source>
</evidence>
<feature type="chain" id="PRO_5023526307" description="Transmembrane protein gp41" evidence="33">
    <location>
        <begin position="497"/>
        <end position="837"/>
    </location>
</feature>
<comment type="subunit">
    <text evidence="32">The mature envelope protein (Env) consists of a homotrimer of non-covalently associated gp120-gp41 heterodimers. The resulting complex protrudes from the virus surface as a spike. There seems to be as few as 10 spikes on the average virion. Interacts with host CD4, CCR5 and CXCR4. Gp120 also interacts with the C-type lectins CD209/DC-SIGN and CLEC4M/DC-SIGNR (collectively referred to as DC-SIGN(R)). Gp120 and gp41 interact with GalCer. Gp120 interacts with host ITGA4/ITGB7 complex; on CD4+ T-cells, this interaction results in rapid activation of integrin ITGAL/LFA-1, which facilitates efficient cell-to-cell spreading of HIV-1. Gp120 interacts with cell-associated heparan sulfate; this interaction increases virus infectivity on permissive cells and may be involved in infection of CD4- cells.</text>
</comment>
<feature type="domain" description="Human immunodeficiency virus 1 envelope glycoprotein Gp120" evidence="36">
    <location>
        <begin position="144"/>
        <end position="496"/>
    </location>
</feature>
<evidence type="ECO:0000256" key="28">
    <source>
        <dbReference type="ARBA" id="ARBA00023180"/>
    </source>
</evidence>
<feature type="region of interest" description="Immunosuppression" evidence="33">
    <location>
        <begin position="559"/>
        <end position="577"/>
    </location>
</feature>
<feature type="region of interest" description="MPER; binding to GalCer" evidence="33">
    <location>
        <begin position="647"/>
        <end position="668"/>
    </location>
</feature>
<evidence type="ECO:0000256" key="5">
    <source>
        <dbReference type="ARBA" id="ARBA00004578"/>
    </source>
</evidence>
<comment type="subcellular location">
    <molecule>Surface protein gp120</molecule>
    <subcellularLocation>
        <location evidence="33">Virion membrane</location>
        <topology evidence="33">Peripheral membrane protein</topology>
    </subcellularLocation>
    <subcellularLocation>
        <location evidence="33">Host cell membrane</location>
        <topology evidence="33">Peripheral membrane protein</topology>
    </subcellularLocation>
    <subcellularLocation>
        <location evidence="33">Host endosome membrane</location>
        <topology evidence="33">Single-pass type I membrane protein</topology>
    </subcellularLocation>
    <text evidence="33">The surface protein is not anchored to the viral envelope, but associates with the extravirion surface through its binding to TM. It is probably concentrated at the site of budding and incorporated into the virions possibly by contacts between the cytoplasmic tail of Env and the N-terminus of Gag.</text>
</comment>
<evidence type="ECO:0000256" key="21">
    <source>
        <dbReference type="ARBA" id="ARBA00022890"/>
    </source>
</evidence>
<comment type="domain">
    <text evidence="33">The membrane proximal external region (MPER) present in gp41 is a tryptophan-rich region recognized by the antibodies 2F5, Z13, and 4E10. MPER seems to play a role in fusion.</text>
</comment>
<keyword evidence="14 33" id="KW-0812">Transmembrane</keyword>
<feature type="compositionally biased region" description="Basic and acidic residues" evidence="35">
    <location>
        <begin position="708"/>
        <end position="717"/>
    </location>
</feature>
<dbReference type="FunFam" id="1.10.287.210:FF:000001">
    <property type="entry name" value="Envelope glycoprotein gp160"/>
    <property type="match status" value="1"/>
</dbReference>
<feature type="short sequence motif" description="YXXL motif; contains endocytosis signal" evidence="33">
    <location>
        <begin position="697"/>
        <end position="700"/>
    </location>
</feature>
<evidence type="ECO:0000256" key="15">
    <source>
        <dbReference type="ARBA" id="ARBA00022703"/>
    </source>
</evidence>
<dbReference type="Gene3D" id="1.10.287.210">
    <property type="match status" value="1"/>
</dbReference>
<keyword evidence="7 33" id="KW-1168">Fusion of virus membrane with host membrane</keyword>
<keyword evidence="10 33" id="KW-1165">Clathrin-mediated endocytosis of virus by host</keyword>
<keyword evidence="18 33" id="KW-0946">Virion</keyword>
<feature type="domain" description="Human immunodeficiency virus 1 envelope glycoprotein Gp120" evidence="36">
    <location>
        <begin position="33"/>
        <end position="139"/>
    </location>
</feature>
<dbReference type="EMBL" id="MK169794">
    <property type="protein sequence ID" value="QAR19723.1"/>
    <property type="molecule type" value="Genomic_RNA"/>
</dbReference>
<dbReference type="GO" id="GO:0055036">
    <property type="term" value="C:virion membrane"/>
    <property type="evidence" value="ECO:0007669"/>
    <property type="project" value="UniProtKB-SubCell"/>
</dbReference>
<feature type="region of interest" description="CD4-binding loop" evidence="33">
    <location>
        <begin position="353"/>
        <end position="363"/>
    </location>
</feature>
<dbReference type="Gene3D" id="2.170.40.20">
    <property type="entry name" value="Human immunodeficiency virus 1, Gp160, envelope glycoprotein"/>
    <property type="match status" value="2"/>
</dbReference>
<dbReference type="InterPro" id="IPR037527">
    <property type="entry name" value="Gp160"/>
</dbReference>
<dbReference type="Pfam" id="PF00517">
    <property type="entry name" value="GP41"/>
    <property type="match status" value="1"/>
</dbReference>
<comment type="function">
    <text evidence="33">Surface protein gp120: Attaches the virus to the host lymphoid cell by binding to the primary receptor CD4. This interaction induces a structural rearrangement creating a high affinity binding site for a chemokine coreceptor like CXCR4 and/or CCR5. Acts as a ligand for CD209/DC-SIGN and CLEC4M/DC-SIGNR, which are respectively found on dendritic cells (DCs), and on endothelial cells of liver sinusoids and lymph node sinuses. These interactions allow capture of viral particles at mucosal surfaces by these cells and subsequent transmission to permissive cells. HIV subverts the migration properties of dendritic cells to gain access to CD4+ T-cells in lymph nodes. Virus transmission to permissive T-cells occurs either in trans (without DCs infection, through viral capture and transmission), or in cis (following DCs productive infection, through the usual CD4-gp120 interaction), thereby inducing a robust infection. In trans infection, bound virions remain infectious over days and it is proposed that they are not degraded, but protected in non-lysosomal acidic organelles within the DCs close to the cell membrane thus contributing to the viral infectious potential during DCs' migration from the periphery to the lymphoid tissues. On arrival at lymphoid tissues, intact virions recycle back to DCs' cell surface allowing virus transmission to CD4+ T-cells.</text>
</comment>
<feature type="site" description="Cleavage; by host furin" evidence="33">
    <location>
        <begin position="496"/>
        <end position="497"/>
    </location>
</feature>
<evidence type="ECO:0000256" key="19">
    <source>
        <dbReference type="ARBA" id="ARBA00022870"/>
    </source>
</evidence>
<dbReference type="GO" id="GO:0019031">
    <property type="term" value="C:viral envelope"/>
    <property type="evidence" value="ECO:0007669"/>
    <property type="project" value="UniProtKB-KW"/>
</dbReference>
<keyword evidence="9 33" id="KW-1032">Host cell membrane</keyword>
<dbReference type="GO" id="GO:0075512">
    <property type="term" value="P:clathrin-dependent endocytosis of virus by host cell"/>
    <property type="evidence" value="ECO:0007669"/>
    <property type="project" value="UniProtKB-UniRule"/>
</dbReference>
<evidence type="ECO:0000256" key="22">
    <source>
        <dbReference type="ARBA" id="ARBA00022989"/>
    </source>
</evidence>
<organismHost>
    <name type="scientific">Homo sapiens</name>
    <name type="common">Human</name>
    <dbReference type="NCBI Taxonomy" id="9606"/>
</organismHost>
<keyword evidence="13 33" id="KW-0165">Cleavage on pair of basic residues</keyword>
<comment type="domain">
    <text evidence="33">The YXXL motif is involved in determining the exact site of viral release at the surface of infected mononuclear cells and promotes endocytosis. YXXL and di-leucine endocytosis motifs interact directly or indirectly with the clathrin adapter complexes, opperate independently, and their activities are not additive.</text>
</comment>
<reference evidence="38" key="1">
    <citation type="submission" date="2018-11" db="EMBL/GenBank/DDBJ databases">
        <title>Characterization of intact proviruses in blood and lymph node from HIV-infected individuals undergoing analytical treatment interruption.</title>
        <authorList>
            <person name="Vibholm L."/>
            <person name="Lorenzi J.C.C."/>
            <person name="Pai J.A."/>
            <person name="Cohen Y.Z."/>
            <person name="Oliveira T.Y."/>
            <person name="Barton J."/>
            <person name="Garcia M."/>
            <person name="Lu C.-L."/>
            <person name="Ablanedo-Terrazas Y."/>
            <person name="Del Rio Estrada P.M."/>
            <person name="Teran G.R."/>
            <person name="Tolstrup M."/>
            <person name="Denton P.W."/>
            <person name="Damsgaard T."/>
            <person name="Sogaard O.S."/>
            <person name="Nussenzweig M.C."/>
        </authorList>
    </citation>
    <scope>NUCLEOTIDE SEQUENCE</scope>
    <source>
        <strain evidence="38">120-PB-16B5</strain>
    </source>
</reference>
<dbReference type="GO" id="GO:1903908">
    <property type="term" value="P:positive regulation of plasma membrane raft polarization"/>
    <property type="evidence" value="ECO:0007669"/>
    <property type="project" value="UniProtKB-UniRule"/>
</dbReference>
<evidence type="ECO:0000259" key="36">
    <source>
        <dbReference type="Pfam" id="PF00516"/>
    </source>
</evidence>
<comment type="subcellular location">
    <subcellularLocation>
        <location evidence="3">Host cell membrane</location>
        <topology evidence="3">Peripheral membrane protein</topology>
    </subcellularLocation>
    <subcellularLocation>
        <location evidence="1">Host cell membrane</location>
        <topology evidence="1">Single-pass type I membrane protein</topology>
    </subcellularLocation>
    <subcellularLocation>
        <location evidence="2">Host endosome membrane</location>
        <topology evidence="2">Peripheral membrane protein</topology>
    </subcellularLocation>
    <subcellularLocation>
        <location evidence="5">Host endosome membrane</location>
        <topology evidence="5">Single-pass type I membrane protein</topology>
    </subcellularLocation>
    <subcellularLocation>
        <location evidence="6">Virion membrane</location>
        <topology evidence="6">Peripheral membrane protein</topology>
    </subcellularLocation>
    <subcellularLocation>
        <location evidence="4">Virion membrane</location>
        <topology evidence="4">Single-pass type I membrane protein</topology>
    </subcellularLocation>
</comment>
<keyword evidence="19 33" id="KW-1043">Host membrane</keyword>
<dbReference type="Pfam" id="PF00516">
    <property type="entry name" value="GP120"/>
    <property type="match status" value="2"/>
</dbReference>
<keyword evidence="28 33" id="KW-0325">Glycoprotein</keyword>
<comment type="PTM">
    <text evidence="33">Highly glycosylated by host. The high number of glycan on the protein is reffered to as 'glycan shield' because it contributes to hide protein sequence from adaptive immune system.</text>
</comment>
<evidence type="ECO:0000256" key="26">
    <source>
        <dbReference type="ARBA" id="ARBA00023139"/>
    </source>
</evidence>
<evidence type="ECO:0000256" key="24">
    <source>
        <dbReference type="ARBA" id="ARBA00023054"/>
    </source>
</evidence>
<dbReference type="GO" id="GO:0044175">
    <property type="term" value="C:host cell endosome membrane"/>
    <property type="evidence" value="ECO:0007669"/>
    <property type="project" value="UniProtKB-SubCell"/>
</dbReference>
<comment type="domain">
    <text evidence="33">Some of the most genetically diverse regions of the viral genome are present in Env. They are called variable regions 1 through 5 (V1 through V5). Coreceptor usage of gp120 is determined mainly by the primary structure of the third variable region (V3) in the outer domain of gp120. The sequence of V3 determines which coreceptor, CCR5 and/or CXCR4 (corresponding to R5/macrophage, X4/T cell and R5X4/T cell and macrophage tropism), is used to trigger the fusion potential of the Env complex, and hence which cells the virus can infect. Binding to CCR5 involves a region adjacent in addition to V3.</text>
</comment>
<evidence type="ECO:0000256" key="25">
    <source>
        <dbReference type="ARBA" id="ARBA00023136"/>
    </source>
</evidence>
<sequence length="837" mass="94721">MRVKGIKRNYQALWKGGALLLGILMICNAVEQLWVTVYYGVPVWKEANTTLFCASDARGYDTEAHNVWATHACVPTDPNPQEVVLENVTENFNMWKNDMVEQMHEDIISLWDQSLKPCVKLTPLCVTLNCTNLRNDTNITTEEREEIKNCSFNITTSIRDRVTKEHALFYRLDIVPLDNTSYTLISCNTSTITQACPKVSFEPIPIHYCAPAGFAILKCNNKTFNGSGPCTNVSTVQCTHGIRPVVTTQLLLNGSLAEEEVMIRSKNFSNNANTIIVQLNESVVINCTRPNNNTRRGIHIGPGRAFYTTGDIIGDIRQAHCNISRGKWNNTLKQVVKKLKEQFNTTTIIFKPSSGGDPEIVMHSFNCGGEFFYCNTTSLFNSTWDNSTDGTGEEEDITLPCRIKQFINMWQKVGKAMYAPPIRGQIKCSSNITGLLLTRDGSGGNSTTTNETFRPGGGDMRDNWRSELYKYKVVKIEPLGIAPTKAKRRVVQREKRAVGIGALFLGFLGAAGSTMGAASVTLTVQARLLLSGIVQQQNNLLRAIEAQQHLLQLTVWGIKQLQARVLAVERYLRDQQLLGIWGCSGKLICTTAVPWNTSWSNKSMNEIWNNMTWMEWEKEIDNYTHIIYSLIEDSQNQQEKNEQELLALDKWANLWNWFDITSWLWYIKIFIMIVGGLVGLRIVFTILSVVNRVRQGYSPLSLQIHPPVPREPDRPGGIEEEGGERDRDTSGQLADGLLTLIWVDLRSLCLFSYHRLRDLLLIITRVLELGWKALKYWWNLLQYWIQELKNSTVSLFNAIAIAVAEGTDRVLEAVQRLGRGILHIPRRIRQGLERLLL</sequence>
<keyword evidence="12 33" id="KW-1162">Viral penetration into host cytoplasm</keyword>
<dbReference type="GO" id="GO:0019082">
    <property type="term" value="P:viral protein processing"/>
    <property type="evidence" value="ECO:0007669"/>
    <property type="project" value="UniProtKB-UniRule"/>
</dbReference>
<evidence type="ECO:0000256" key="3">
    <source>
        <dbReference type="ARBA" id="ARBA00004505"/>
    </source>
</evidence>
<evidence type="ECO:0000256" key="14">
    <source>
        <dbReference type="ARBA" id="ARBA00022692"/>
    </source>
</evidence>
<dbReference type="InterPro" id="IPR000777">
    <property type="entry name" value="HIV1_Gp120"/>
</dbReference>
<keyword evidence="31 33" id="KW-1160">Virus entry into host cell</keyword>
<keyword evidence="17 33" id="KW-1161">Viral attachment to host cell</keyword>
<dbReference type="GO" id="GO:0052031">
    <property type="term" value="P:symbiont-mediated perturbation of host defense response"/>
    <property type="evidence" value="ECO:0007669"/>
    <property type="project" value="UniProtKB-UniRule"/>
</dbReference>
<feature type="short sequence motif" description="Di-leucine internalization motif" evidence="33">
    <location>
        <begin position="836"/>
        <end position="837"/>
    </location>
</feature>
<evidence type="ECO:0000256" key="27">
    <source>
        <dbReference type="ARBA" id="ARBA00023157"/>
    </source>
</evidence>
<dbReference type="GO" id="GO:0005198">
    <property type="term" value="F:structural molecule activity"/>
    <property type="evidence" value="ECO:0007669"/>
    <property type="project" value="UniProtKB-UniRule"/>
</dbReference>
<evidence type="ECO:0000256" key="34">
    <source>
        <dbReference type="RuleBase" id="RU363095"/>
    </source>
</evidence>
<evidence type="ECO:0000256" key="35">
    <source>
        <dbReference type="SAM" id="MobiDB-lite"/>
    </source>
</evidence>
<comment type="function">
    <text evidence="33">Transmembrane protein gp41: Acts as a class I viral fusion protein. Under the current model, the protein has at least 3 conformational states: pre-fusion native state, pre-hairpin intermediate state, and post-fusion hairpin state. During fusion of viral and target intracellular membranes, the coiled coil regions (heptad repeats) assume a trimer-of-hairpins structure, positioning the fusion peptide in close proximity to the C-terminal region of the ectodomain. The formation of this structure appears to drive apposition and subsequent fusion of viral and target cell membranes. Complete fusion occurs in host cell endosomes and is dynamin-dependent, however some lipid transfer might occur at the plasma membrane. The virus undergoes clathrin-dependent internalization long before endosomal fusion, thus minimizing the surface exposure of conserved viral epitopes during fusion and reducing the efficacy of inhibitors targeting these epitopes. Membranes fusion leads to delivery of the nucleocapsid into the cytoplasm.</text>
</comment>
<keyword evidence="29 33" id="KW-0899">Viral immunoevasion</keyword>
<gene>
    <name evidence="33 38" type="primary">env</name>
</gene>
<feature type="region of interest" description="Disordered" evidence="35">
    <location>
        <begin position="706"/>
        <end position="730"/>
    </location>
</feature>
<evidence type="ECO:0000256" key="33">
    <source>
        <dbReference type="HAMAP-Rule" id="MF_04083"/>
    </source>
</evidence>
<comment type="function">
    <text evidence="33">Envelope glycoprotein gp160: Oligomerizes in the host endoplasmic reticulum into predominantly trimers. In a second time, gp160 transits in the host Golgi, where glycosylation is completed. The precursor is then proteolytically cleaved in the trans-Golgi and thereby activated by cellular furin or furin-like proteases to produce gp120 and gp41.</text>
</comment>
<evidence type="ECO:0000256" key="16">
    <source>
        <dbReference type="ARBA" id="ARBA00022729"/>
    </source>
</evidence>
<dbReference type="Gene3D" id="1.20.5.490">
    <property type="entry name" value="Single helix bin"/>
    <property type="match status" value="1"/>
</dbReference>
<keyword evidence="27 33" id="KW-1015">Disulfide bond</keyword>
<evidence type="ECO:0000256" key="2">
    <source>
        <dbReference type="ARBA" id="ARBA00004433"/>
    </source>
</evidence>
<keyword evidence="16 33" id="KW-0732">Signal</keyword>
<dbReference type="SUPFAM" id="SSF58069">
    <property type="entry name" value="Virus ectodomain"/>
    <property type="match status" value="1"/>
</dbReference>
<evidence type="ECO:0000256" key="10">
    <source>
        <dbReference type="ARBA" id="ARBA00022570"/>
    </source>
</evidence>
<comment type="caution">
    <text evidence="33 34">Lacks conserved residue(s) required for the propagation of feature annotation.</text>
</comment>
<keyword evidence="23 33" id="KW-1039">Host endosome</keyword>
<keyword evidence="24 33" id="KW-0175">Coiled coil</keyword>
<comment type="miscellaneous">
    <text evidence="33">Inhibitors targeting HIV-1 viral envelope proteins are used as antiretroviral drugs. Attachment of virions to the cell surface via non-specific interactions and CD4 binding can be blocked by inhibitors that include cyanovirin-N, cyclotriazadisulfonamide analogs, PRO 2000, TNX 355 and PRO 542. In addition, BMS 806 can block CD4-induced conformational changes. Env interactions with the coreceptor molecules can be targeted by CCR5 antagonists including SCH-D, maraviroc (UK 427857) and aplaviroc (GW 873140), and the CXCR4 antagonist AMD 070. Fusion of viral and cellular membranes can be inhibited by peptides such as enfuvirtide and tifuvirtide (T 1249). Resistance to inhibitors associated with mutations in Env are observed. Most of the time, single mutations confer only a modest reduction in drug susceptibility. Combination of several mutations is usually required to develop a high-level drug resistance.</text>
</comment>
<feature type="topological domain" description="Cytoplasmic" evidence="33">
    <location>
        <begin position="691"/>
        <end position="837"/>
    </location>
</feature>
<feature type="domain" description="Retroviral envelope protein GP41-like" evidence="37">
    <location>
        <begin position="515"/>
        <end position="703"/>
    </location>
</feature>
<dbReference type="FunFam" id="1.20.5.490:FF:000001">
    <property type="entry name" value="Envelope glycoprotein gp160"/>
    <property type="match status" value="1"/>
</dbReference>
<protein>
    <recommendedName>
        <fullName evidence="33">Envelope glycoprotein gp160</fullName>
    </recommendedName>
    <alternativeName>
        <fullName evidence="33">Env polyprotein</fullName>
    </alternativeName>
    <component>
        <recommendedName>
            <fullName evidence="33">Surface protein gp120</fullName>
            <shortName evidence="33">SU</shortName>
        </recommendedName>
        <alternativeName>
            <fullName evidence="33">Glycoprotein 120</fullName>
            <shortName evidence="33">gp120</shortName>
        </alternativeName>
    </component>
    <component>
        <recommendedName>
            <fullName evidence="33">Transmembrane protein gp41</fullName>
            <shortName evidence="33">TM</shortName>
        </recommendedName>
        <alternativeName>
            <fullName evidence="33">Glycoprotein 41</fullName>
            <shortName evidence="33">gp41</shortName>
        </alternativeName>
    </component>
</protein>
<feature type="coiled-coil region" evidence="33">
    <location>
        <begin position="618"/>
        <end position="652"/>
    </location>
</feature>
<feature type="disulfide bond" evidence="33">
    <location>
        <begin position="219"/>
        <end position="230"/>
    </location>
</feature>
<dbReference type="GO" id="GO:1903911">
    <property type="term" value="P:positive regulation of receptor clustering"/>
    <property type="evidence" value="ECO:0007669"/>
    <property type="project" value="UniProtKB-UniRule"/>
</dbReference>
<feature type="region of interest" description="Fusion peptide" evidence="33">
    <location>
        <begin position="497"/>
        <end position="517"/>
    </location>
</feature>
<evidence type="ECO:0000256" key="13">
    <source>
        <dbReference type="ARBA" id="ARBA00022685"/>
    </source>
</evidence>
<keyword evidence="8 33" id="KW-1170">Fusion of virus membrane with host endosomal membrane</keyword>
<dbReference type="InterPro" id="IPR036377">
    <property type="entry name" value="Gp120_core_sf"/>
</dbReference>